<evidence type="ECO:0000256" key="4">
    <source>
        <dbReference type="ARBA" id="ARBA00023002"/>
    </source>
</evidence>
<evidence type="ECO:0000259" key="5">
    <source>
        <dbReference type="Pfam" id="PF00890"/>
    </source>
</evidence>
<reference evidence="6 7" key="1">
    <citation type="submission" date="2017-06" db="EMBL/GenBank/DDBJ databases">
        <title>Azoarcus.</title>
        <authorList>
            <person name="Woo J.-H."/>
            <person name="Kim H.-S."/>
        </authorList>
    </citation>
    <scope>NUCLEOTIDE SEQUENCE [LARGE SCALE GENOMIC DNA]</scope>
    <source>
        <strain evidence="6 7">TSPY31</strain>
    </source>
</reference>
<sequence length="468" mass="50800">MVDVLVIGGGNAALCAALVAREAGASVLVLEAAPREWRGGNSAHTRNLRCMHDAPQDVLTDAYPEEEFWEDLLKVTGGITDEKLARLAIRESSRCRDWMRRHGVNFQPSLSGTLHLSRTNAFFMGGGKALMNAYYRSAEALGVRIRYNAPVERLELENGEFRAAWVGKERFAARACVMAAGGFESNREWLREAWGQNADGEWPADNFAIRGTRFNRGVLLKFMIDAGADSIGDPSQSHCVAVDARAPQYDGGICTRIDCVSLGIVVNRNAERFYDEGEDFWPKRYAIWGRLVAQQPGQIGFSVIDAKANGRFMPPVFPGETASTLEELARKLGIDEATFVRTVRAYNAACRIGTFDHTVLDDCHTEGVVPAKTHWALPIDKPPFRGYALRPGITFTYLGLKVNEASAVHFSGVPSTNLFVAGEMMAGNVLGKGYTAGVGMTIGTAFGRIAGAHAAAAAQKQGVEHAAA</sequence>
<evidence type="ECO:0000256" key="3">
    <source>
        <dbReference type="ARBA" id="ARBA00022827"/>
    </source>
</evidence>
<dbReference type="EMBL" id="CP022187">
    <property type="protein sequence ID" value="AWI77462.1"/>
    <property type="molecule type" value="Genomic_DNA"/>
</dbReference>
<dbReference type="InterPro" id="IPR012831">
    <property type="entry name" value="CobZ"/>
</dbReference>
<dbReference type="NCBIfam" id="TIGR02485">
    <property type="entry name" value="CobZ_N-term"/>
    <property type="match status" value="1"/>
</dbReference>
<dbReference type="AlphaFoldDB" id="A0A2U8GUV3"/>
<dbReference type="KEGG" id="acom:CEW83_02980"/>
<dbReference type="InterPro" id="IPR050315">
    <property type="entry name" value="FAD-oxidoreductase_2"/>
</dbReference>
<organism evidence="6 7">
    <name type="scientific">Parazoarcus communis</name>
    <dbReference type="NCBI Taxonomy" id="41977"/>
    <lineage>
        <taxon>Bacteria</taxon>
        <taxon>Pseudomonadati</taxon>
        <taxon>Pseudomonadota</taxon>
        <taxon>Betaproteobacteria</taxon>
        <taxon>Rhodocyclales</taxon>
        <taxon>Zoogloeaceae</taxon>
        <taxon>Parazoarcus</taxon>
    </lineage>
</organism>
<dbReference type="NCBIfam" id="NF006130">
    <property type="entry name" value="PRK08274.1"/>
    <property type="match status" value="1"/>
</dbReference>
<name>A0A2U8GUV3_9RHOO</name>
<evidence type="ECO:0000256" key="2">
    <source>
        <dbReference type="ARBA" id="ARBA00022630"/>
    </source>
</evidence>
<evidence type="ECO:0000313" key="6">
    <source>
        <dbReference type="EMBL" id="AWI77462.1"/>
    </source>
</evidence>
<evidence type="ECO:0000313" key="7">
    <source>
        <dbReference type="Proteomes" id="UP000244930"/>
    </source>
</evidence>
<dbReference type="Gene3D" id="3.50.50.60">
    <property type="entry name" value="FAD/NAD(P)-binding domain"/>
    <property type="match status" value="1"/>
</dbReference>
<dbReference type="InterPro" id="IPR003953">
    <property type="entry name" value="FAD-dep_OxRdtase_2_FAD-bd"/>
</dbReference>
<dbReference type="Pfam" id="PF00890">
    <property type="entry name" value="FAD_binding_2"/>
    <property type="match status" value="1"/>
</dbReference>
<dbReference type="InterPro" id="IPR036188">
    <property type="entry name" value="FAD/NAD-bd_sf"/>
</dbReference>
<dbReference type="InterPro" id="IPR027477">
    <property type="entry name" value="Succ_DH/fumarate_Rdtase_cat_sf"/>
</dbReference>
<dbReference type="GO" id="GO:0016491">
    <property type="term" value="F:oxidoreductase activity"/>
    <property type="evidence" value="ECO:0007669"/>
    <property type="project" value="UniProtKB-KW"/>
</dbReference>
<keyword evidence="7" id="KW-1185">Reference proteome</keyword>
<keyword evidence="4" id="KW-0560">Oxidoreductase</keyword>
<dbReference type="PANTHER" id="PTHR43400">
    <property type="entry name" value="FUMARATE REDUCTASE"/>
    <property type="match status" value="1"/>
</dbReference>
<dbReference type="SUPFAM" id="SSF51905">
    <property type="entry name" value="FAD/NAD(P)-binding domain"/>
    <property type="match status" value="1"/>
</dbReference>
<protein>
    <submittedName>
        <fullName evidence="6">Tricarballylate dehydrogenase</fullName>
    </submittedName>
</protein>
<comment type="cofactor">
    <cofactor evidence="1">
        <name>FAD</name>
        <dbReference type="ChEBI" id="CHEBI:57692"/>
    </cofactor>
</comment>
<proteinExistence type="predicted"/>
<dbReference type="PANTHER" id="PTHR43400:SF7">
    <property type="entry name" value="FAD-DEPENDENT OXIDOREDUCTASE 2 FAD BINDING DOMAIN-CONTAINING PROTEIN"/>
    <property type="match status" value="1"/>
</dbReference>
<evidence type="ECO:0000256" key="1">
    <source>
        <dbReference type="ARBA" id="ARBA00001974"/>
    </source>
</evidence>
<accession>A0A2U8GUV3</accession>
<dbReference type="Proteomes" id="UP000244930">
    <property type="component" value="Chromosome"/>
</dbReference>
<keyword evidence="3" id="KW-0274">FAD</keyword>
<gene>
    <name evidence="6" type="primary">cobZ</name>
    <name evidence="6" type="ORF">CEW83_02980</name>
</gene>
<feature type="domain" description="FAD-dependent oxidoreductase 2 FAD-binding" evidence="5">
    <location>
        <begin position="3"/>
        <end position="429"/>
    </location>
</feature>
<dbReference type="SUPFAM" id="SSF56425">
    <property type="entry name" value="Succinate dehydrogenase/fumarate reductase flavoprotein, catalytic domain"/>
    <property type="match status" value="1"/>
</dbReference>
<keyword evidence="2" id="KW-0285">Flavoprotein</keyword>
<dbReference type="Gene3D" id="3.90.700.10">
    <property type="entry name" value="Succinate dehydrogenase/fumarate reductase flavoprotein, catalytic domain"/>
    <property type="match status" value="1"/>
</dbReference>